<dbReference type="EMBL" id="KQ474083">
    <property type="protein sequence ID" value="KPV73331.1"/>
    <property type="molecule type" value="Genomic_DNA"/>
</dbReference>
<sequence length="494" mass="52537">MRYAAGPSTLVRRTSAPSFFTTSEPLVERSTESREASVARIKRAKLAAAKRALRETALHERGQRLLKRHIDEVNEREGVSKRDLERRAVFARALKRYRCGTDRVCAKAVTSPSDLPTNGRAFCNKITHICAVGCQPGYILASGTCIQSQPTCGPNTCGTTPNGVFLCSGGSVCTLACDTANGYVATNAGTCVNVETSPDNCGAAGTSCPGSYNGVGTAACRNRRCILSCPRGTTLRRTLDGQALYCYASDLARRGSSPSFTGSDPLVERRSPESRQASAARIKRAKVAAVKKLKRETAAHDEGQRLLKRHVDEVNAREGVSKRDLERRAVFARAIKRYRCGTDNVCLKAVTSPSDVPTNGLVYCNKVTHLCAVGCQPGFILAGGTCIASQPTCGPNTCGTTPNGAFLCSGAGVCTLVCDTANGYVASDANTCVNTFTSPTNCGALGVVCPPSYNGIGIPQCRNRACILFCPPGSYMRRTADRTRLYCYGLTVSA</sequence>
<dbReference type="OrthoDB" id="2525137at2759"/>
<name>A0A0P9F196_RHOGW</name>
<keyword evidence="3" id="KW-1185">Reference proteome</keyword>
<evidence type="ECO:0000313" key="3">
    <source>
        <dbReference type="Proteomes" id="UP000053890"/>
    </source>
</evidence>
<protein>
    <submittedName>
        <fullName evidence="2">Uncharacterized protein</fullName>
    </submittedName>
</protein>
<feature type="region of interest" description="Disordered" evidence="1">
    <location>
        <begin position="255"/>
        <end position="276"/>
    </location>
</feature>
<proteinExistence type="predicted"/>
<accession>A0A0P9F196</accession>
<dbReference type="Proteomes" id="UP000053890">
    <property type="component" value="Unassembled WGS sequence"/>
</dbReference>
<dbReference type="RefSeq" id="XP_018269380.1">
    <property type="nucleotide sequence ID" value="XM_018414684.1"/>
</dbReference>
<evidence type="ECO:0000313" key="2">
    <source>
        <dbReference type="EMBL" id="KPV73331.1"/>
    </source>
</evidence>
<evidence type="ECO:0000256" key="1">
    <source>
        <dbReference type="SAM" id="MobiDB-lite"/>
    </source>
</evidence>
<reference evidence="2 3" key="1">
    <citation type="journal article" date="2015" name="Front. Microbiol.">
        <title>Genome sequence of the plant growth promoting endophytic yeast Rhodotorula graminis WP1.</title>
        <authorList>
            <person name="Firrincieli A."/>
            <person name="Otillar R."/>
            <person name="Salamov A."/>
            <person name="Schmutz J."/>
            <person name="Khan Z."/>
            <person name="Redman R.S."/>
            <person name="Fleck N.D."/>
            <person name="Lindquist E."/>
            <person name="Grigoriev I.V."/>
            <person name="Doty S.L."/>
        </authorList>
    </citation>
    <scope>NUCLEOTIDE SEQUENCE [LARGE SCALE GENOMIC DNA]</scope>
    <source>
        <strain evidence="2 3">WP1</strain>
    </source>
</reference>
<dbReference type="AlphaFoldDB" id="A0A0P9F196"/>
<organism evidence="2 3">
    <name type="scientific">Rhodotorula graminis (strain WP1)</name>
    <dbReference type="NCBI Taxonomy" id="578459"/>
    <lineage>
        <taxon>Eukaryota</taxon>
        <taxon>Fungi</taxon>
        <taxon>Dikarya</taxon>
        <taxon>Basidiomycota</taxon>
        <taxon>Pucciniomycotina</taxon>
        <taxon>Microbotryomycetes</taxon>
        <taxon>Sporidiobolales</taxon>
        <taxon>Sporidiobolaceae</taxon>
        <taxon>Rhodotorula</taxon>
    </lineage>
</organism>
<gene>
    <name evidence="2" type="ORF">RHOBADRAFT_45905</name>
</gene>
<dbReference type="GeneID" id="28975132"/>